<feature type="domain" description="YhaN AAA" evidence="3">
    <location>
        <begin position="1"/>
        <end position="207"/>
    </location>
</feature>
<dbReference type="InterPro" id="IPR027417">
    <property type="entry name" value="P-loop_NTPase"/>
</dbReference>
<evidence type="ECO:0000313" key="4">
    <source>
        <dbReference type="EMBL" id="MBD7895418.1"/>
    </source>
</evidence>
<comment type="caution">
    <text evidence="4">The sequence shown here is derived from an EMBL/GenBank/DDBJ whole genome shotgun (WGS) entry which is preliminary data.</text>
</comment>
<name>A0ABR8PDS9_9LACO</name>
<dbReference type="InterPro" id="IPR038734">
    <property type="entry name" value="YhaN_AAA"/>
</dbReference>
<dbReference type="Proteomes" id="UP000616837">
    <property type="component" value="Unassembled WGS sequence"/>
</dbReference>
<evidence type="ECO:0000256" key="2">
    <source>
        <dbReference type="SAM" id="Phobius"/>
    </source>
</evidence>
<feature type="coiled-coil region" evidence="1">
    <location>
        <begin position="519"/>
        <end position="564"/>
    </location>
</feature>
<dbReference type="Pfam" id="PF13514">
    <property type="entry name" value="AAA_27"/>
    <property type="match status" value="1"/>
</dbReference>
<dbReference type="RefSeq" id="WP_191684772.1">
    <property type="nucleotide sequence ID" value="NZ_JACSQW010000018.1"/>
</dbReference>
<dbReference type="Gene3D" id="3.40.50.300">
    <property type="entry name" value="P-loop containing nucleotide triphosphate hydrolases"/>
    <property type="match status" value="2"/>
</dbReference>
<feature type="transmembrane region" description="Helical" evidence="2">
    <location>
        <begin position="408"/>
        <end position="424"/>
    </location>
</feature>
<evidence type="ECO:0000259" key="3">
    <source>
        <dbReference type="Pfam" id="PF13514"/>
    </source>
</evidence>
<keyword evidence="1" id="KW-0175">Coiled coil</keyword>
<proteinExistence type="predicted"/>
<organism evidence="4 5">
    <name type="scientific">Limosilactobacillus avistercoris</name>
    <dbReference type="NCBI Taxonomy" id="2762243"/>
    <lineage>
        <taxon>Bacteria</taxon>
        <taxon>Bacillati</taxon>
        <taxon>Bacillota</taxon>
        <taxon>Bacilli</taxon>
        <taxon>Lactobacillales</taxon>
        <taxon>Lactobacillaceae</taxon>
        <taxon>Limosilactobacillus</taxon>
    </lineage>
</organism>
<evidence type="ECO:0000256" key="1">
    <source>
        <dbReference type="SAM" id="Coils"/>
    </source>
</evidence>
<keyword evidence="5" id="KW-1185">Reference proteome</keyword>
<dbReference type="SUPFAM" id="SSF52540">
    <property type="entry name" value="P-loop containing nucleoside triphosphate hydrolases"/>
    <property type="match status" value="1"/>
</dbReference>
<feature type="coiled-coil region" evidence="1">
    <location>
        <begin position="183"/>
        <end position="241"/>
    </location>
</feature>
<keyword evidence="2" id="KW-1133">Transmembrane helix</keyword>
<sequence>MKIKRVHIDGFGKWHDQDFKFTDNPVLIYGANETGKTTLAAFILSILFGFADGRGKNKYQQYLPKDGSGYGGSLTVDANQHQYVIKRVKGKNGGKVTITNEEGKKERADFLTELIGPLDRELYQAIYSFNQNNILNDELDREQLAQQLQRLGAVGSQEWLQQIARLEKSADSLYKPRGRKLSLNRHLKEYDELHERVNQAQLQSSDYHRLVEEQAKGQFKLKKLQQEQPKLKDKVEKVERLQRLWPVFEQWRSQQQKSEAGIKLTDEKIVKVQEIQSQERGLRKQIQALEPQLLEQQAVIKELSTPEVNDYRQQRVHYQQLKDQLLTLQIQGNNQGTDRQAKWQNELKQLEERYGNSNLPAPLSERAVSELEGLLNAISYEANNQSLFIPGIGIVLFIIGLILHQPLIWILGIIALCAAGGLWFKQQQHKKQLAEEQHSQLRQFGERYGLSSFPTDKWLMMQPDLHRYQDLKVQLEQVDQSKSEFNQRLESLKRQLPIKMVADSINELINSYNRWLVEMQDRSQQLAGAEQEQTRLQNRFDQLKVQLTTELKNKEAEYKSLNIKNDDDFKRLQTQKVTEQTRKVTTEVYGQQLTNNDRKQLANYTDKALLDKDVSMAHQELAANEQGQTEIETKLAQLKVQINSLVQDGSFSELNQQLANLQTTIWHETKQWLSEQFAIRWINGALKLASQDRYPKILQQAEKFFAILTNDRYQKIMVDDDGISTLSQEQQVFQVPELSLGTAEQLFISLRLGFIAVISDQIKLPIMVDDGFVNFDNVRRGRMLELLKQMATENQVIYFTANDQIKELGSPVIDLDRLNKNKV</sequence>
<dbReference type="PANTHER" id="PTHR41259:SF1">
    <property type="entry name" value="DOUBLE-STRAND BREAK REPAIR RAD50 ATPASE, PUTATIVE-RELATED"/>
    <property type="match status" value="1"/>
</dbReference>
<feature type="coiled-coil region" evidence="1">
    <location>
        <begin position="468"/>
        <end position="495"/>
    </location>
</feature>
<dbReference type="EMBL" id="JACSQW010000018">
    <property type="protein sequence ID" value="MBD7895418.1"/>
    <property type="molecule type" value="Genomic_DNA"/>
</dbReference>
<accession>A0ABR8PDS9</accession>
<reference evidence="4 5" key="1">
    <citation type="submission" date="2020-08" db="EMBL/GenBank/DDBJ databases">
        <title>A Genomic Blueprint of the Chicken Gut Microbiome.</title>
        <authorList>
            <person name="Gilroy R."/>
            <person name="Ravi A."/>
            <person name="Getino M."/>
            <person name="Pursley I."/>
            <person name="Horton D.L."/>
            <person name="Alikhan N.-F."/>
            <person name="Baker D."/>
            <person name="Gharbi K."/>
            <person name="Hall N."/>
            <person name="Watson M."/>
            <person name="Adriaenssens E.M."/>
            <person name="Foster-Nyarko E."/>
            <person name="Jarju S."/>
            <person name="Secka A."/>
            <person name="Antonio M."/>
            <person name="Oren A."/>
            <person name="Chaudhuri R."/>
            <person name="La Ragione R.M."/>
            <person name="Hildebrand F."/>
            <person name="Pallen M.J."/>
        </authorList>
    </citation>
    <scope>NUCLEOTIDE SEQUENCE [LARGE SCALE GENOMIC DNA]</scope>
    <source>
        <strain evidence="4 5">Sa3CUN2</strain>
    </source>
</reference>
<keyword evidence="2" id="KW-0472">Membrane</keyword>
<keyword evidence="2" id="KW-0812">Transmembrane</keyword>
<gene>
    <name evidence="4" type="ORF">H9564_06890</name>
</gene>
<protein>
    <submittedName>
        <fullName evidence="4">AAA family ATPase</fullName>
    </submittedName>
</protein>
<dbReference type="PANTHER" id="PTHR41259">
    <property type="entry name" value="DOUBLE-STRAND BREAK REPAIR RAD50 ATPASE, PUTATIVE-RELATED"/>
    <property type="match status" value="1"/>
</dbReference>
<evidence type="ECO:0000313" key="5">
    <source>
        <dbReference type="Proteomes" id="UP000616837"/>
    </source>
</evidence>
<feature type="transmembrane region" description="Helical" evidence="2">
    <location>
        <begin position="386"/>
        <end position="402"/>
    </location>
</feature>